<sequence>MDSFPAVAESSRHSSDTGLHEIDFMGKLEYWDKSTDEVQVAFYTVLGSWSYITGASHYPTRVWYSLIPLSNTTLPSSWHRITHVMRKNTETLPN</sequence>
<evidence type="ECO:0000313" key="1">
    <source>
        <dbReference type="EMBL" id="KAL2786514.1"/>
    </source>
</evidence>
<evidence type="ECO:0000313" key="2">
    <source>
        <dbReference type="Proteomes" id="UP001610563"/>
    </source>
</evidence>
<dbReference type="EMBL" id="JBFTWV010000116">
    <property type="protein sequence ID" value="KAL2786514.1"/>
    <property type="molecule type" value="Genomic_DNA"/>
</dbReference>
<keyword evidence="2" id="KW-1185">Reference proteome</keyword>
<organism evidence="1 2">
    <name type="scientific">Aspergillus keveii</name>
    <dbReference type="NCBI Taxonomy" id="714993"/>
    <lineage>
        <taxon>Eukaryota</taxon>
        <taxon>Fungi</taxon>
        <taxon>Dikarya</taxon>
        <taxon>Ascomycota</taxon>
        <taxon>Pezizomycotina</taxon>
        <taxon>Eurotiomycetes</taxon>
        <taxon>Eurotiomycetidae</taxon>
        <taxon>Eurotiales</taxon>
        <taxon>Aspergillaceae</taxon>
        <taxon>Aspergillus</taxon>
        <taxon>Aspergillus subgen. Nidulantes</taxon>
    </lineage>
</organism>
<dbReference type="Proteomes" id="UP001610563">
    <property type="component" value="Unassembled WGS sequence"/>
</dbReference>
<comment type="caution">
    <text evidence="1">The sequence shown here is derived from an EMBL/GenBank/DDBJ whole genome shotgun (WGS) entry which is preliminary data.</text>
</comment>
<gene>
    <name evidence="1" type="ORF">BJX66DRAFT_30547</name>
</gene>
<accession>A0ABR4FTC3</accession>
<protein>
    <submittedName>
        <fullName evidence="1">Uncharacterized protein</fullName>
    </submittedName>
</protein>
<reference evidence="1 2" key="1">
    <citation type="submission" date="2024-07" db="EMBL/GenBank/DDBJ databases">
        <title>Section-level genome sequencing and comparative genomics of Aspergillus sections Usti and Cavernicolus.</title>
        <authorList>
            <consortium name="Lawrence Berkeley National Laboratory"/>
            <person name="Nybo J.L."/>
            <person name="Vesth T.C."/>
            <person name="Theobald S."/>
            <person name="Frisvad J.C."/>
            <person name="Larsen T.O."/>
            <person name="Kjaerboelling I."/>
            <person name="Rothschild-Mancinelli K."/>
            <person name="Lyhne E.K."/>
            <person name="Kogle M.E."/>
            <person name="Barry K."/>
            <person name="Clum A."/>
            <person name="Na H."/>
            <person name="Ledsgaard L."/>
            <person name="Lin J."/>
            <person name="Lipzen A."/>
            <person name="Kuo A."/>
            <person name="Riley R."/>
            <person name="Mondo S."/>
            <person name="Labutti K."/>
            <person name="Haridas S."/>
            <person name="Pangalinan J."/>
            <person name="Salamov A.A."/>
            <person name="Simmons B.A."/>
            <person name="Magnuson J.K."/>
            <person name="Chen J."/>
            <person name="Drula E."/>
            <person name="Henrissat B."/>
            <person name="Wiebenga A."/>
            <person name="Lubbers R.J."/>
            <person name="Gomes A.C."/>
            <person name="Makela M.R."/>
            <person name="Stajich J."/>
            <person name="Grigoriev I.V."/>
            <person name="Mortensen U.H."/>
            <person name="De Vries R.P."/>
            <person name="Baker S.E."/>
            <person name="Andersen M.R."/>
        </authorList>
    </citation>
    <scope>NUCLEOTIDE SEQUENCE [LARGE SCALE GENOMIC DNA]</scope>
    <source>
        <strain evidence="1 2">CBS 209.92</strain>
    </source>
</reference>
<proteinExistence type="predicted"/>
<name>A0ABR4FTC3_9EURO</name>